<dbReference type="HAMAP" id="MF_01480">
    <property type="entry name" value="Cas9"/>
    <property type="match status" value="1"/>
</dbReference>
<evidence type="ECO:0000256" key="13">
    <source>
        <dbReference type="SAM" id="MobiDB-lite"/>
    </source>
</evidence>
<evidence type="ECO:0000256" key="10">
    <source>
        <dbReference type="ARBA" id="ARBA00023211"/>
    </source>
</evidence>
<evidence type="ECO:0000256" key="3">
    <source>
        <dbReference type="ARBA" id="ARBA00022723"/>
    </source>
</evidence>
<comment type="domain">
    <text evidence="12">Has 2 endonuclease domains. The discontinuous RuvC-like domain cleaves the target DNA noncomplementary to crRNA while the HNH nuclease domain cleaves the target DNA complementary to crRNA.</text>
</comment>
<dbReference type="GO" id="GO:0016787">
    <property type="term" value="F:hydrolase activity"/>
    <property type="evidence" value="ECO:0007669"/>
    <property type="project" value="UniProtKB-KW"/>
</dbReference>
<name>E0XXB7_9DELT</name>
<evidence type="ECO:0000256" key="7">
    <source>
        <dbReference type="ARBA" id="ARBA00022884"/>
    </source>
</evidence>
<dbReference type="PROSITE" id="PS51749">
    <property type="entry name" value="HNH_CAS9"/>
    <property type="match status" value="1"/>
</dbReference>
<keyword evidence="3" id="KW-0479">Metal-binding</keyword>
<dbReference type="GO" id="GO:0046872">
    <property type="term" value="F:metal ion binding"/>
    <property type="evidence" value="ECO:0007669"/>
    <property type="project" value="UniProtKB-UniRule"/>
</dbReference>
<comment type="similarity">
    <text evidence="12">Belongs to the CRISPR-associated Cas9 family.</text>
</comment>
<evidence type="ECO:0000256" key="2">
    <source>
        <dbReference type="ARBA" id="ARBA00022722"/>
    </source>
</evidence>
<evidence type="ECO:0000259" key="14">
    <source>
        <dbReference type="PROSITE" id="PS51749"/>
    </source>
</evidence>
<evidence type="ECO:0000256" key="1">
    <source>
        <dbReference type="ARBA" id="ARBA00001946"/>
    </source>
</evidence>
<dbReference type="Pfam" id="PF18541">
    <property type="entry name" value="RuvC_III"/>
    <property type="match status" value="1"/>
</dbReference>
<feature type="region of interest" description="Disordered" evidence="13">
    <location>
        <begin position="147"/>
        <end position="168"/>
    </location>
</feature>
<dbReference type="InterPro" id="IPR041383">
    <property type="entry name" value="RuvC_III"/>
</dbReference>
<dbReference type="InterPro" id="IPR033114">
    <property type="entry name" value="HNH_CAS9"/>
</dbReference>
<feature type="active site" description="For RuvC-like nuclease domain" evidence="12">
    <location>
        <position position="25"/>
    </location>
</feature>
<evidence type="ECO:0000313" key="15">
    <source>
        <dbReference type="EMBL" id="ADI19058.1"/>
    </source>
</evidence>
<keyword evidence="9 12" id="KW-0238">DNA-binding</keyword>
<proteinExistence type="inferred from homology"/>
<comment type="caution">
    <text evidence="12">Lacks conserved residue(s) required for the propagation of feature annotation.</text>
</comment>
<dbReference type="EMBL" id="GU474908">
    <property type="protein sequence ID" value="ADI19058.1"/>
    <property type="molecule type" value="Genomic_DNA"/>
</dbReference>
<keyword evidence="5 12" id="KW-0378">Hydrolase</keyword>
<dbReference type="InterPro" id="IPR036397">
    <property type="entry name" value="RNaseH_sf"/>
</dbReference>
<comment type="function">
    <text evidence="12">CRISPR (clustered regularly interspaced short palindromic repeat) is an adaptive immune system that provides protection against mobile genetic elements (viruses, transposable elements and conjugative plasmids). CRISPR clusters contain spacers, sequences complementary to antecedent mobile elements, and target invading nucleic acids. CRISPR clusters are transcribed and processed into CRISPR RNA (crRNA). In type II CRISPR systems correct processing of pre-crRNA requires a trans-encoded small RNA (tracrRNA), endogenous ribonuclease 3 (rnc) and this protein. The tracrRNA serves as a guide for ribonuclease 3-aided processing of pre-crRNA. Subsequently Cas9/crRNA/tracrRNA endonucleolytically cleaves linear or circular dsDNA target complementary to the spacer; Cas9 is inactive in the absence of the 2 guide RNAs (gRNA). Cas9 recognizes the protospacer adjacent motif (PAM) in the CRISPR repeat sequences to help distinguish self versus nonself, as targets within the bacterial CRISPR locus do not have PAMs. PAM recognition is also required for catalytic activity.</text>
</comment>
<keyword evidence="6" id="KW-0460">Magnesium</keyword>
<keyword evidence="8 12" id="KW-0051">Antiviral defense</keyword>
<keyword evidence="2 12" id="KW-0540">Nuclease</keyword>
<protein>
    <recommendedName>
        <fullName evidence="12">CRISPR-associated endonuclease Cas9</fullName>
        <ecNumber evidence="12">3.1.-.-</ecNumber>
    </recommendedName>
</protein>
<evidence type="ECO:0000256" key="8">
    <source>
        <dbReference type="ARBA" id="ARBA00023118"/>
    </source>
</evidence>
<keyword evidence="10" id="KW-0464">Manganese</keyword>
<reference evidence="15" key="1">
    <citation type="journal article" date="2011" name="Environ. Microbiol.">
        <title>Time-series analyses of Monterey Bay coastal microbial picoplankton using a 'genome proxy' microarray.</title>
        <authorList>
            <person name="Rich V.I."/>
            <person name="Pham V.D."/>
            <person name="Eppley J."/>
            <person name="Shi Y."/>
            <person name="DeLong E.F."/>
        </authorList>
    </citation>
    <scope>NUCLEOTIDE SEQUENCE</scope>
</reference>
<dbReference type="EC" id="3.1.-.-" evidence="12"/>
<dbReference type="GO" id="GO:0051607">
    <property type="term" value="P:defense response to virus"/>
    <property type="evidence" value="ECO:0007669"/>
    <property type="project" value="UniProtKB-UniRule"/>
</dbReference>
<organism evidence="15">
    <name type="scientific">uncultured delta proteobacterium HF0070_07E19</name>
    <dbReference type="NCBI Taxonomy" id="710823"/>
    <lineage>
        <taxon>Bacteria</taxon>
        <taxon>Deltaproteobacteria</taxon>
        <taxon>environmental samples</taxon>
    </lineage>
</organism>
<evidence type="ECO:0000256" key="5">
    <source>
        <dbReference type="ARBA" id="ARBA00022801"/>
    </source>
</evidence>
<accession>E0XXB7</accession>
<dbReference type="InterPro" id="IPR028629">
    <property type="entry name" value="Cas9"/>
</dbReference>
<evidence type="ECO:0000256" key="9">
    <source>
        <dbReference type="ARBA" id="ARBA00023125"/>
    </source>
</evidence>
<dbReference type="InterPro" id="IPR003615">
    <property type="entry name" value="HNH_nuc"/>
</dbReference>
<feature type="active site" description="Proton acceptor for HNH nuclease domain" evidence="12">
    <location>
        <position position="584"/>
    </location>
</feature>
<sequence>MSSKAIDSLEQLDLFKPQEYTLGLDLGIKSIGWAILSGERIANAGVYLFETAEELNSTGNKLISKAAERGRKRRIRRMLDRKARRGRHIRYLLEREGLPTDELEEVVVHQSNRTLWDVRAEAVERKLTKQELAAVLFHLVRHRGYFPNTKKLPPDDESDSADEEQGKINRATSRLREELKASDCKTIGQFLAQNRDRQRNREGDYSNLMARKLVFEEALQILAFQRKQGHELSKDFEKTYLDVLMGQRSGRSPKLGNCSLIPSELRAPSSAPSTEWFKFLQNLGNLQISNAYREEWSIDAPRRAQIIDACSQRSTSSYWQIRRDFQIPDEYRFNLVNYERRDPDVDLQEYLQQQERKTLANFRNWKQLEKIIGTGHPIQTLDEAARLITLIKDDEKLSDQLADLLPEASDKAITQLCELDFTTAAKISLEAMYRILPHMNQGMGFFDACQQESLPEIGVPPAGDRVPPFDEMYNPVVNRVLSQSRKLINAVIDEYGMPAKIRVELARDLGKGRELRERIKLDQLDKSKQNDQRAEDFRAEFQQAPRGDQSLRYRLWKEQNCTCPYSGRMIPVNSVLSEDTQIDHILPISQSFDNSLSNKVLCFTEENAQKSNRTPFEYLDAADFQRLEAISGNWPEAKRNKLLHKSFGKVAEEWKSRALNDTRYLTSALADHLRHHLPDSKIQTVNGRITGYLRKQWGLEKDRDKHTHHAVDAIVVACTTPAIVQQVTLYHQDIRRYKKLGEKRPTPWPETFRQDVLDVEEEIFITRQPKKVSGGIQTKDTLRKHRSKPDRQRVALTKVKLADLERLVEKDASNRNLYEHLKQCLEESGDQPTKAFKAPFYMPSGPEAKQRPILSKVTLLREKPEPPKQLTELSGGRRYDSMAQGRLDIYRYKPGGKRKDEYRVVLQRMIDLMRGEENVHVFQKGVPYDQGPEIEQNYTFLFSLYFDDLVEFQRSADSEVIRGYYRTFNIANGQLKISTYLEGRQDFDFFGANRLAHFAKVQVNLLGKVIK</sequence>
<keyword evidence="4 12" id="KW-0255">Endonuclease</keyword>
<dbReference type="GO" id="GO:0004519">
    <property type="term" value="F:endonuclease activity"/>
    <property type="evidence" value="ECO:0007669"/>
    <property type="project" value="UniProtKB-UniRule"/>
</dbReference>
<evidence type="ECO:0000256" key="11">
    <source>
        <dbReference type="ARBA" id="ARBA00046380"/>
    </source>
</evidence>
<evidence type="ECO:0000256" key="12">
    <source>
        <dbReference type="HAMAP-Rule" id="MF_01480"/>
    </source>
</evidence>
<dbReference type="NCBIfam" id="TIGR01865">
    <property type="entry name" value="cas_Csn1"/>
    <property type="match status" value="1"/>
</dbReference>
<dbReference type="GO" id="GO:0003677">
    <property type="term" value="F:DNA binding"/>
    <property type="evidence" value="ECO:0007669"/>
    <property type="project" value="UniProtKB-UniRule"/>
</dbReference>
<dbReference type="Gene3D" id="3.30.420.10">
    <property type="entry name" value="Ribonuclease H-like superfamily/Ribonuclease H"/>
    <property type="match status" value="3"/>
</dbReference>
<evidence type="ECO:0000256" key="6">
    <source>
        <dbReference type="ARBA" id="ARBA00022842"/>
    </source>
</evidence>
<dbReference type="GO" id="GO:0003723">
    <property type="term" value="F:RNA binding"/>
    <property type="evidence" value="ECO:0007669"/>
    <property type="project" value="UniProtKB-UniRule"/>
</dbReference>
<comment type="subunit">
    <text evidence="11 12">Monomer. Binds crRNA and tracrRNA.</text>
</comment>
<gene>
    <name evidence="12" type="primary">cas9</name>
</gene>
<comment type="cofactor">
    <cofactor evidence="1">
        <name>Mg(2+)</name>
        <dbReference type="ChEBI" id="CHEBI:18420"/>
    </cofactor>
</comment>
<feature type="domain" description="HNH Cas9-type" evidence="14">
    <location>
        <begin position="508"/>
        <end position="669"/>
    </location>
</feature>
<keyword evidence="7 12" id="KW-0694">RNA-binding</keyword>
<evidence type="ECO:0000256" key="4">
    <source>
        <dbReference type="ARBA" id="ARBA00022759"/>
    </source>
</evidence>
<dbReference type="GO" id="GO:0043571">
    <property type="term" value="P:maintenance of CRISPR repeat elements"/>
    <property type="evidence" value="ECO:0007669"/>
    <property type="project" value="UniProtKB-UniRule"/>
</dbReference>
<dbReference type="Pfam" id="PF13395">
    <property type="entry name" value="HNH_4"/>
    <property type="match status" value="1"/>
</dbReference>
<dbReference type="AlphaFoldDB" id="E0XXB7"/>